<dbReference type="GO" id="GO:0005886">
    <property type="term" value="C:plasma membrane"/>
    <property type="evidence" value="ECO:0007669"/>
    <property type="project" value="TreeGrafter"/>
</dbReference>
<keyword evidence="3" id="KW-0677">Repeat</keyword>
<dbReference type="GO" id="GO:0005216">
    <property type="term" value="F:monoatomic ion channel activity"/>
    <property type="evidence" value="ECO:0007669"/>
    <property type="project" value="InterPro"/>
</dbReference>
<feature type="transmembrane region" description="Helical" evidence="6">
    <location>
        <begin position="1041"/>
        <end position="1063"/>
    </location>
</feature>
<proteinExistence type="predicted"/>
<evidence type="ECO:0000256" key="6">
    <source>
        <dbReference type="SAM" id="Phobius"/>
    </source>
</evidence>
<name>A0A015ND76_RHIIW</name>
<dbReference type="PANTHER" id="PTHR10582">
    <property type="entry name" value="TRANSIENT RECEPTOR POTENTIAL ION CHANNEL PROTEIN"/>
    <property type="match status" value="1"/>
</dbReference>
<accession>A0A015ND76</accession>
<evidence type="ECO:0000256" key="2">
    <source>
        <dbReference type="ARBA" id="ARBA00022692"/>
    </source>
</evidence>
<dbReference type="GO" id="GO:0098703">
    <property type="term" value="P:calcium ion import across plasma membrane"/>
    <property type="evidence" value="ECO:0007669"/>
    <property type="project" value="TreeGrafter"/>
</dbReference>
<dbReference type="PANTHER" id="PTHR10582:SF2">
    <property type="entry name" value="INACTIVE"/>
    <property type="match status" value="1"/>
</dbReference>
<evidence type="ECO:0000256" key="1">
    <source>
        <dbReference type="ARBA" id="ARBA00004141"/>
    </source>
</evidence>
<feature type="transmembrane region" description="Helical" evidence="6">
    <location>
        <begin position="834"/>
        <end position="851"/>
    </location>
</feature>
<feature type="transmembrane region" description="Helical" evidence="6">
    <location>
        <begin position="800"/>
        <end position="822"/>
    </location>
</feature>
<dbReference type="AlphaFoldDB" id="A0A015ND76"/>
<comment type="subcellular location">
    <subcellularLocation>
        <location evidence="1">Membrane</location>
        <topology evidence="1">Multi-pass membrane protein</topology>
    </subcellularLocation>
</comment>
<dbReference type="Pfam" id="PF00520">
    <property type="entry name" value="Ion_trans"/>
    <property type="match status" value="1"/>
</dbReference>
<evidence type="ECO:0000256" key="3">
    <source>
        <dbReference type="ARBA" id="ARBA00022737"/>
    </source>
</evidence>
<dbReference type="InterPro" id="IPR024862">
    <property type="entry name" value="TRPV"/>
</dbReference>
<dbReference type="InterPro" id="IPR005821">
    <property type="entry name" value="Ion_trans_dom"/>
</dbReference>
<feature type="transmembrane region" description="Helical" evidence="6">
    <location>
        <begin position="894"/>
        <end position="913"/>
    </location>
</feature>
<dbReference type="OrthoDB" id="2352140at2759"/>
<protein>
    <recommendedName>
        <fullName evidence="7">Ion transport domain-containing protein</fullName>
    </recommendedName>
</protein>
<reference evidence="8 9" key="1">
    <citation type="submission" date="2014-02" db="EMBL/GenBank/DDBJ databases">
        <title>Single nucleus genome sequencing reveals high similarity among nuclei of an endomycorrhizal fungus.</title>
        <authorList>
            <person name="Lin K."/>
            <person name="Geurts R."/>
            <person name="Zhang Z."/>
            <person name="Limpens E."/>
            <person name="Saunders D.G."/>
            <person name="Mu D."/>
            <person name="Pang E."/>
            <person name="Cao H."/>
            <person name="Cha H."/>
            <person name="Lin T."/>
            <person name="Zhou Q."/>
            <person name="Shang Y."/>
            <person name="Li Y."/>
            <person name="Ivanov S."/>
            <person name="Sharma T."/>
            <person name="Velzen R.V."/>
            <person name="Ruijter N.D."/>
            <person name="Aanen D.K."/>
            <person name="Win J."/>
            <person name="Kamoun S."/>
            <person name="Bisseling T."/>
            <person name="Huang S."/>
        </authorList>
    </citation>
    <scope>NUCLEOTIDE SEQUENCE [LARGE SCALE GENOMIC DNA]</scope>
    <source>
        <strain evidence="9">DAOM197198w</strain>
    </source>
</reference>
<dbReference type="SUPFAM" id="SSF82171">
    <property type="entry name" value="DPP6 N-terminal domain-like"/>
    <property type="match status" value="1"/>
</dbReference>
<dbReference type="HOGENOM" id="CLU_010229_1_0_1"/>
<feature type="transmembrane region" description="Helical" evidence="6">
    <location>
        <begin position="863"/>
        <end position="882"/>
    </location>
</feature>
<keyword evidence="9" id="KW-1185">Reference proteome</keyword>
<organism evidence="8 9">
    <name type="scientific">Rhizophagus irregularis (strain DAOM 197198w)</name>
    <name type="common">Glomus intraradices</name>
    <dbReference type="NCBI Taxonomy" id="1432141"/>
    <lineage>
        <taxon>Eukaryota</taxon>
        <taxon>Fungi</taxon>
        <taxon>Fungi incertae sedis</taxon>
        <taxon>Mucoromycota</taxon>
        <taxon>Glomeromycotina</taxon>
        <taxon>Glomeromycetes</taxon>
        <taxon>Glomerales</taxon>
        <taxon>Glomeraceae</taxon>
        <taxon>Rhizophagus</taxon>
    </lineage>
</organism>
<dbReference type="STRING" id="1432141.A0A015ND76"/>
<feature type="domain" description="Ion transport" evidence="7">
    <location>
        <begin position="807"/>
        <end position="1073"/>
    </location>
</feature>
<evidence type="ECO:0000256" key="4">
    <source>
        <dbReference type="ARBA" id="ARBA00022989"/>
    </source>
</evidence>
<dbReference type="EMBL" id="JEMT01011654">
    <property type="protein sequence ID" value="EXX77153.1"/>
    <property type="molecule type" value="Genomic_DNA"/>
</dbReference>
<keyword evidence="5 6" id="KW-0472">Membrane</keyword>
<keyword evidence="2 6" id="KW-0812">Transmembrane</keyword>
<comment type="caution">
    <text evidence="8">The sequence shown here is derived from an EMBL/GenBank/DDBJ whole genome shotgun (WGS) entry which is preliminary data.</text>
</comment>
<gene>
    <name evidence="8" type="ORF">RirG_026470</name>
</gene>
<dbReference type="Gene3D" id="1.10.287.70">
    <property type="match status" value="1"/>
</dbReference>
<keyword evidence="4 6" id="KW-1133">Transmembrane helix</keyword>
<sequence length="1155" mass="136748">MDFVGISISENNDDINKNIVNYTDTDSDDEVDKPKQRIDKPILEVSPDGTFLVTYNPKDHSIAGWNAKDIEEGQLTNTNCPKIPEIDKDIDQIRVSNDKKLAYTVYEENNKCYPKIIDLNNNSKEIELNLHLKTIYQNCSWHYDFNINNEFILYETKDNKWFCKKIYLIPEDFEVINISKYVVNNKLYLFSKNSIFEWDFVENHGMRIFYISKEEFKSRDSESDSESDSKDLKNNIRISRKDKFLFIRIMDKIIIYSIELAIRIVSLDINDTSLYKSTKYHGLFPSLPLLFPLLSSKIQDSIIGANYEIIETTEKYAFGMLDDNVWKIKLEEDISKINFPSQDSDVQIIEDSNDHFDEHLNINIFNPHMGKIHDLFQKVSNSGKKYRNMLDHTDPHQDLLKRDIITDKLRWKIQICGLDKIVLNVYKKVNVNDSKWESTGYGETEFHILDTRKIKLLEIELLNDDDIIIITTIGVLIYHYYHHHKIKKSISLIYWNYMELTKPLINLIPESRETFIDLKEFKELLKPYHDTSQHNLPLPNDYSFKKCEDWKSYIRDGNKESFLKYGAELLKYAIEEHDLELIENIYSRCINNFKKDLGNNRTFLSIITSNMSSLNENYPGYVSRYTNETNMIIDKPSYKEGYQRKGDHLNPFQLEVVDFSRSIPWLKYNVFLYNLESSHKNIYKIFNIIQSLVMILLFPIFYILKKYLLISNIIEKESISAEYFKFHEYLTAKNTKKTPSIMFMVPYFKFINYQQRDNWFLELFYPQTNPFVETTANKDIYDTWNGEAIINFKWNTYGKYYYSIIWIGFLALLGCFTAAATIPQQYIDDDVRKNLLVASIVIGFIHLIFEVRQFIYDPFKWILDFWNIFDIIAYVLPIYTSFYWLQIDEMNDKIIQLLSFSCLFLDIKFLLFFRALEYFGMYFAIMIHVAKKIISFLILLLIVVISFAHAYYILLLPRSDFSFGQRTINNDPNNPWNLASTYNLIYENGTVDSNPFLIQPPNENTNMFIDFKTSLFATYKFLTGDSGALTNWSYLNNPPHVILIVLFSLLVVVYLMNLFIGLLNNEIQANNNRAAYFMQKAQVLAEIELFYLLPFQRRWKEWFPEVMHYYANVDDIQKVIREMKPNKWKSFKKAFPELGQKLSKKVHSEPEGEEE</sequence>
<feature type="transmembrane region" description="Helical" evidence="6">
    <location>
        <begin position="933"/>
        <end position="954"/>
    </location>
</feature>
<feature type="transmembrane region" description="Helical" evidence="6">
    <location>
        <begin position="685"/>
        <end position="704"/>
    </location>
</feature>
<evidence type="ECO:0000313" key="8">
    <source>
        <dbReference type="EMBL" id="EXX77153.1"/>
    </source>
</evidence>
<evidence type="ECO:0000259" key="7">
    <source>
        <dbReference type="Pfam" id="PF00520"/>
    </source>
</evidence>
<dbReference type="Proteomes" id="UP000022910">
    <property type="component" value="Unassembled WGS sequence"/>
</dbReference>
<evidence type="ECO:0000313" key="9">
    <source>
        <dbReference type="Proteomes" id="UP000022910"/>
    </source>
</evidence>
<evidence type="ECO:0000256" key="5">
    <source>
        <dbReference type="ARBA" id="ARBA00023136"/>
    </source>
</evidence>